<keyword evidence="4" id="KW-0472">Membrane</keyword>
<dbReference type="RefSeq" id="WP_110360833.1">
    <property type="nucleotide sequence ID" value="NZ_QFLI01000004.1"/>
</dbReference>
<evidence type="ECO:0000313" key="7">
    <source>
        <dbReference type="Proteomes" id="UP000248079"/>
    </source>
</evidence>
<dbReference type="InterPro" id="IPR009057">
    <property type="entry name" value="Homeodomain-like_sf"/>
</dbReference>
<dbReference type="AlphaFoldDB" id="A0A2V3ZXK1"/>
<feature type="transmembrane region" description="Helical" evidence="4">
    <location>
        <begin position="185"/>
        <end position="207"/>
    </location>
</feature>
<feature type="transmembrane region" description="Helical" evidence="4">
    <location>
        <begin position="97"/>
        <end position="119"/>
    </location>
</feature>
<evidence type="ECO:0000259" key="5">
    <source>
        <dbReference type="PROSITE" id="PS01124"/>
    </source>
</evidence>
<feature type="transmembrane region" description="Helical" evidence="4">
    <location>
        <begin position="64"/>
        <end position="85"/>
    </location>
</feature>
<dbReference type="GO" id="GO:0003700">
    <property type="term" value="F:DNA-binding transcription factor activity"/>
    <property type="evidence" value="ECO:0007669"/>
    <property type="project" value="InterPro"/>
</dbReference>
<dbReference type="InterPro" id="IPR018062">
    <property type="entry name" value="HTH_AraC-typ_CS"/>
</dbReference>
<proteinExistence type="predicted"/>
<feature type="transmembrane region" description="Helical" evidence="4">
    <location>
        <begin position="213"/>
        <end position="234"/>
    </location>
</feature>
<keyword evidence="7" id="KW-1185">Reference proteome</keyword>
<dbReference type="GO" id="GO:0043565">
    <property type="term" value="F:sequence-specific DNA binding"/>
    <property type="evidence" value="ECO:0007669"/>
    <property type="project" value="InterPro"/>
</dbReference>
<protein>
    <recommendedName>
        <fullName evidence="5">HTH araC/xylS-type domain-containing protein</fullName>
    </recommendedName>
</protein>
<dbReference type="OrthoDB" id="1122790at2"/>
<dbReference type="Proteomes" id="UP000248079">
    <property type="component" value="Unassembled WGS sequence"/>
</dbReference>
<organism evidence="6 7">
    <name type="scientific">Marinifilum breve</name>
    <dbReference type="NCBI Taxonomy" id="2184082"/>
    <lineage>
        <taxon>Bacteria</taxon>
        <taxon>Pseudomonadati</taxon>
        <taxon>Bacteroidota</taxon>
        <taxon>Bacteroidia</taxon>
        <taxon>Marinilabiliales</taxon>
        <taxon>Marinifilaceae</taxon>
    </lineage>
</organism>
<feature type="domain" description="HTH araC/xylS-type" evidence="5">
    <location>
        <begin position="278"/>
        <end position="380"/>
    </location>
</feature>
<dbReference type="SUPFAM" id="SSF46689">
    <property type="entry name" value="Homeodomain-like"/>
    <property type="match status" value="1"/>
</dbReference>
<dbReference type="EMBL" id="QFLI01000004">
    <property type="protein sequence ID" value="PXY01202.1"/>
    <property type="molecule type" value="Genomic_DNA"/>
</dbReference>
<keyword evidence="4" id="KW-0812">Transmembrane</keyword>
<keyword evidence="4" id="KW-1133">Transmembrane helix</keyword>
<feature type="transmembrane region" description="Helical" evidence="4">
    <location>
        <begin position="6"/>
        <end position="25"/>
    </location>
</feature>
<dbReference type="PROSITE" id="PS00041">
    <property type="entry name" value="HTH_ARAC_FAMILY_1"/>
    <property type="match status" value="1"/>
</dbReference>
<gene>
    <name evidence="6" type="ORF">DF185_11190</name>
</gene>
<name>A0A2V3ZXK1_9BACT</name>
<sequence>MDIWNMIELAGIGFGFIILILLLRMSRGVKRYLPLMLFVFILIFDLFSEFAIDTKLIRKIPHLLYISEPFQMLSGLLIFLYVRNIEKQRFYLQKTDWFFLIPFGISLLNYMPYYFMSSLEKLVDLKMFGGLQVDVLENIWEWNLLVMVNVGFLWAALVELGKYNRKVKEQCSDVQQLDLHLTQNLIKACMLTYLVMILVVYFTYFGFPYYDQLFTALELLSIALLFFIGYDAIVSGRHIQKIQKEWAQFPVSEVSIDGHVVKYAKTGLDEDSSEKLKEKLEHYMIEHKPYLQPQIKIKDLADMMGEASHQISQVINESFRQNFYEFVNMYRVNEAKLLLKNPEFKNYTLTAIGFEVGFNSKSAFYNAFKKHTGTTPAKFQ</sequence>
<dbReference type="PROSITE" id="PS01124">
    <property type="entry name" value="HTH_ARAC_FAMILY_2"/>
    <property type="match status" value="1"/>
</dbReference>
<feature type="transmembrane region" description="Helical" evidence="4">
    <location>
        <begin position="139"/>
        <end position="158"/>
    </location>
</feature>
<accession>A0A2V3ZXK1</accession>
<evidence type="ECO:0000313" key="6">
    <source>
        <dbReference type="EMBL" id="PXY01202.1"/>
    </source>
</evidence>
<evidence type="ECO:0000256" key="1">
    <source>
        <dbReference type="ARBA" id="ARBA00023015"/>
    </source>
</evidence>
<feature type="transmembrane region" description="Helical" evidence="4">
    <location>
        <begin position="32"/>
        <end position="52"/>
    </location>
</feature>
<dbReference type="InterPro" id="IPR018060">
    <property type="entry name" value="HTH_AraC"/>
</dbReference>
<dbReference type="PANTHER" id="PTHR43280:SF29">
    <property type="entry name" value="ARAC-FAMILY TRANSCRIPTIONAL REGULATOR"/>
    <property type="match status" value="1"/>
</dbReference>
<reference evidence="6 7" key="1">
    <citation type="submission" date="2018-05" db="EMBL/GenBank/DDBJ databases">
        <title>Marinifilum breve JC075T sp. nov., a marine bacterium isolated from Yongle Blue Hole in the South China Sea.</title>
        <authorList>
            <person name="Fu T."/>
        </authorList>
    </citation>
    <scope>NUCLEOTIDE SEQUENCE [LARGE SCALE GENOMIC DNA]</scope>
    <source>
        <strain evidence="6 7">JC075</strain>
    </source>
</reference>
<comment type="caution">
    <text evidence="6">The sequence shown here is derived from an EMBL/GenBank/DDBJ whole genome shotgun (WGS) entry which is preliminary data.</text>
</comment>
<dbReference type="PANTHER" id="PTHR43280">
    <property type="entry name" value="ARAC-FAMILY TRANSCRIPTIONAL REGULATOR"/>
    <property type="match status" value="1"/>
</dbReference>
<evidence type="ECO:0000256" key="4">
    <source>
        <dbReference type="SAM" id="Phobius"/>
    </source>
</evidence>
<evidence type="ECO:0000256" key="2">
    <source>
        <dbReference type="ARBA" id="ARBA00023125"/>
    </source>
</evidence>
<dbReference type="Gene3D" id="1.10.10.60">
    <property type="entry name" value="Homeodomain-like"/>
    <property type="match status" value="2"/>
</dbReference>
<keyword evidence="2" id="KW-0238">DNA-binding</keyword>
<keyword evidence="3" id="KW-0804">Transcription</keyword>
<dbReference type="Pfam" id="PF12833">
    <property type="entry name" value="HTH_18"/>
    <property type="match status" value="1"/>
</dbReference>
<evidence type="ECO:0000256" key="3">
    <source>
        <dbReference type="ARBA" id="ARBA00023163"/>
    </source>
</evidence>
<dbReference type="SMART" id="SM00342">
    <property type="entry name" value="HTH_ARAC"/>
    <property type="match status" value="1"/>
</dbReference>
<keyword evidence="1" id="KW-0805">Transcription regulation</keyword>